<feature type="region of interest" description="Disordered" evidence="1">
    <location>
        <begin position="116"/>
        <end position="143"/>
    </location>
</feature>
<evidence type="ECO:0000256" key="1">
    <source>
        <dbReference type="SAM" id="MobiDB-lite"/>
    </source>
</evidence>
<sequence length="143" mass="14596">MIESKMGPKAALKAAQPACGTGGVGAEPDGSRANRQSGKSGERPVGTHGCRDAVRPLYAASPLRTATGMTSGGLKPRSKGRLTPEEKHIHTGCLLSEEGDAAGGALPSADRAAAPRFRAGDATRMSTSPATRAKTLAMRTTAR</sequence>
<proteinExistence type="predicted"/>
<dbReference type="RefSeq" id="WP_280842613.1">
    <property type="nucleotide sequence ID" value="NZ_JANCPR020000001.1"/>
</dbReference>
<reference evidence="2 3" key="1">
    <citation type="submission" date="2023-05" db="EMBL/GenBank/DDBJ databases">
        <title>Streptantibioticus silvisoli sp. nov., acidotolerant actinomycetes 1 from pine litter.</title>
        <authorList>
            <person name="Swiecimska M."/>
            <person name="Golinska P."/>
            <person name="Sangal V."/>
            <person name="Wachnowicz B."/>
            <person name="Goodfellow M."/>
        </authorList>
    </citation>
    <scope>NUCLEOTIDE SEQUENCE [LARGE SCALE GENOMIC DNA]</scope>
    <source>
        <strain evidence="2 3">DSM 42109</strain>
    </source>
</reference>
<evidence type="ECO:0000313" key="3">
    <source>
        <dbReference type="Proteomes" id="UP001214441"/>
    </source>
</evidence>
<evidence type="ECO:0000313" key="2">
    <source>
        <dbReference type="EMBL" id="MDJ1130672.1"/>
    </source>
</evidence>
<protein>
    <submittedName>
        <fullName evidence="2">Uncharacterized protein</fullName>
    </submittedName>
</protein>
<dbReference type="Proteomes" id="UP001214441">
    <property type="component" value="Unassembled WGS sequence"/>
</dbReference>
<dbReference type="EMBL" id="JANCPR020000001">
    <property type="protein sequence ID" value="MDJ1130672.1"/>
    <property type="molecule type" value="Genomic_DNA"/>
</dbReference>
<name>A0ABT6ZNP0_9ACTN</name>
<gene>
    <name evidence="2" type="ORF">NMN56_001650</name>
</gene>
<keyword evidence="3" id="KW-1185">Reference proteome</keyword>
<feature type="region of interest" description="Disordered" evidence="1">
    <location>
        <begin position="1"/>
        <end position="86"/>
    </location>
</feature>
<accession>A0ABT6ZNP0</accession>
<comment type="caution">
    <text evidence="2">The sequence shown here is derived from an EMBL/GenBank/DDBJ whole genome shotgun (WGS) entry which is preliminary data.</text>
</comment>
<organism evidence="2 3">
    <name type="scientific">Streptomyces iconiensis</name>
    <dbReference type="NCBI Taxonomy" id="1384038"/>
    <lineage>
        <taxon>Bacteria</taxon>
        <taxon>Bacillati</taxon>
        <taxon>Actinomycetota</taxon>
        <taxon>Actinomycetes</taxon>
        <taxon>Kitasatosporales</taxon>
        <taxon>Streptomycetaceae</taxon>
        <taxon>Streptomyces</taxon>
    </lineage>
</organism>